<dbReference type="GO" id="GO:0005886">
    <property type="term" value="C:plasma membrane"/>
    <property type="evidence" value="ECO:0007669"/>
    <property type="project" value="UniProtKB-SubCell"/>
</dbReference>
<dbReference type="AlphaFoldDB" id="A0A545T1P8"/>
<dbReference type="InterPro" id="IPR000060">
    <property type="entry name" value="BCCT_transptr"/>
</dbReference>
<evidence type="ECO:0000256" key="4">
    <source>
        <dbReference type="ARBA" id="ARBA00022692"/>
    </source>
</evidence>
<sequence length="538" mass="58983">MDQTTRLPERSGIPANEAAPRIRAVVFWPPFALLGVAVVSSFFNLEGFLTTTSRINDWILTHFSWLFSLSALLLLLTLVWVYFSPIASVRLGGEQAQPLLSRWRWFAITLCTTIATGILFWGTAEPMFHLHAPPQSLELASGSPEAARFALSTLFLHWSFTPYAIYTVPALTFALVYYNLNKPFSLGSALSPVLGSWTQGRGGQVVDAIALYALVAGMSASLGAGVLTLSGGLDNLFGIGSGPSTRALVTTLIVATFIISAVSGLHRGISRLSNINIRLFFGYCLFVFLFGPTLFILEVGVESFGEYLSEFFSRSLYTGAAAADPWPKSWTIFYWANWFAWAPITAMFLGKIARGYTVREFIQVNMVLPALFACVWMSVFGGTALQMDISENGALYQVLQTKGGEAVIYAIFDRLPLAGITVAVFVFITFLSYVTAADSNTEAMSQLCTRSSPNEPELNESRSVRLRLKFAWGVAIGIVAWVMVSFANIDGIRMMSNLGGLPAMFIILIINFALIKLVRQFSHNSSQNSSQNNLSPRQ</sequence>
<dbReference type="PANTHER" id="PTHR30047">
    <property type="entry name" value="HIGH-AFFINITY CHOLINE TRANSPORT PROTEIN-RELATED"/>
    <property type="match status" value="1"/>
</dbReference>
<comment type="subcellular location">
    <subcellularLocation>
        <location evidence="1">Cell membrane</location>
        <topology evidence="1">Multi-pass membrane protein</topology>
    </subcellularLocation>
</comment>
<keyword evidence="6 7" id="KW-0472">Membrane</keyword>
<evidence type="ECO:0000313" key="8">
    <source>
        <dbReference type="EMBL" id="TQV71150.1"/>
    </source>
</evidence>
<dbReference type="GO" id="GO:0022857">
    <property type="term" value="F:transmembrane transporter activity"/>
    <property type="evidence" value="ECO:0007669"/>
    <property type="project" value="InterPro"/>
</dbReference>
<comment type="caution">
    <text evidence="8">The sequence shown here is derived from an EMBL/GenBank/DDBJ whole genome shotgun (WGS) entry which is preliminary data.</text>
</comment>
<keyword evidence="5 7" id="KW-1133">Transmembrane helix</keyword>
<feature type="transmembrane region" description="Helical" evidence="7">
    <location>
        <begin position="362"/>
        <end position="385"/>
    </location>
</feature>
<keyword evidence="3" id="KW-1003">Cell membrane</keyword>
<dbReference type="RefSeq" id="WP_142928692.1">
    <property type="nucleotide sequence ID" value="NZ_ML660100.1"/>
</dbReference>
<evidence type="ECO:0000256" key="6">
    <source>
        <dbReference type="ARBA" id="ARBA00023136"/>
    </source>
</evidence>
<proteinExistence type="predicted"/>
<feature type="transmembrane region" description="Helical" evidence="7">
    <location>
        <begin position="63"/>
        <end position="83"/>
    </location>
</feature>
<dbReference type="Proteomes" id="UP000319732">
    <property type="component" value="Unassembled WGS sequence"/>
</dbReference>
<keyword evidence="2" id="KW-0813">Transport</keyword>
<dbReference type="Pfam" id="PF02028">
    <property type="entry name" value="BCCT"/>
    <property type="match status" value="1"/>
</dbReference>
<feature type="transmembrane region" description="Helical" evidence="7">
    <location>
        <begin position="103"/>
        <end position="124"/>
    </location>
</feature>
<evidence type="ECO:0000256" key="3">
    <source>
        <dbReference type="ARBA" id="ARBA00022475"/>
    </source>
</evidence>
<feature type="transmembrane region" description="Helical" evidence="7">
    <location>
        <begin position="209"/>
        <end position="227"/>
    </location>
</feature>
<keyword evidence="4 7" id="KW-0812">Transmembrane</keyword>
<feature type="transmembrane region" description="Helical" evidence="7">
    <location>
        <begin position="417"/>
        <end position="436"/>
    </location>
</feature>
<accession>A0A545T1P8</accession>
<evidence type="ECO:0000256" key="5">
    <source>
        <dbReference type="ARBA" id="ARBA00022989"/>
    </source>
</evidence>
<feature type="transmembrane region" description="Helical" evidence="7">
    <location>
        <begin position="163"/>
        <end position="180"/>
    </location>
</feature>
<feature type="transmembrane region" description="Helical" evidence="7">
    <location>
        <begin position="501"/>
        <end position="518"/>
    </location>
</feature>
<evidence type="ECO:0000313" key="9">
    <source>
        <dbReference type="Proteomes" id="UP000319732"/>
    </source>
</evidence>
<feature type="transmembrane region" description="Helical" evidence="7">
    <location>
        <begin position="247"/>
        <end position="265"/>
    </location>
</feature>
<reference evidence="8 9" key="1">
    <citation type="submission" date="2019-06" db="EMBL/GenBank/DDBJ databases">
        <title>Whole genome sequence for Cellvibrionaceae sp. R142.</title>
        <authorList>
            <person name="Wang G."/>
        </authorList>
    </citation>
    <scope>NUCLEOTIDE SEQUENCE [LARGE SCALE GENOMIC DNA]</scope>
    <source>
        <strain evidence="8 9">R142</strain>
    </source>
</reference>
<evidence type="ECO:0000256" key="2">
    <source>
        <dbReference type="ARBA" id="ARBA00022448"/>
    </source>
</evidence>
<feature type="transmembrane region" description="Helical" evidence="7">
    <location>
        <begin position="332"/>
        <end position="350"/>
    </location>
</feature>
<evidence type="ECO:0000256" key="7">
    <source>
        <dbReference type="SAM" id="Phobius"/>
    </source>
</evidence>
<protein>
    <submittedName>
        <fullName evidence="8">BCCT family transporter</fullName>
    </submittedName>
</protein>
<feature type="transmembrane region" description="Helical" evidence="7">
    <location>
        <begin position="21"/>
        <end position="43"/>
    </location>
</feature>
<name>A0A545T1P8_9GAMM</name>
<feature type="transmembrane region" description="Helical" evidence="7">
    <location>
        <begin position="470"/>
        <end position="489"/>
    </location>
</feature>
<gene>
    <name evidence="8" type="ORF">FKG94_19885</name>
</gene>
<dbReference type="EMBL" id="VHSG01000022">
    <property type="protein sequence ID" value="TQV71150.1"/>
    <property type="molecule type" value="Genomic_DNA"/>
</dbReference>
<organism evidence="8 9">
    <name type="scientific">Exilibacterium tricleocarpae</name>
    <dbReference type="NCBI Taxonomy" id="2591008"/>
    <lineage>
        <taxon>Bacteria</taxon>
        <taxon>Pseudomonadati</taxon>
        <taxon>Pseudomonadota</taxon>
        <taxon>Gammaproteobacteria</taxon>
        <taxon>Cellvibrionales</taxon>
        <taxon>Cellvibrionaceae</taxon>
        <taxon>Exilibacterium</taxon>
    </lineage>
</organism>
<dbReference type="OrthoDB" id="9775735at2"/>
<feature type="transmembrane region" description="Helical" evidence="7">
    <location>
        <begin position="277"/>
        <end position="297"/>
    </location>
</feature>
<evidence type="ECO:0000256" key="1">
    <source>
        <dbReference type="ARBA" id="ARBA00004651"/>
    </source>
</evidence>
<keyword evidence="9" id="KW-1185">Reference proteome</keyword>
<dbReference type="PANTHER" id="PTHR30047:SF11">
    <property type="entry name" value="L-CARNITINE_GAMMA-BUTYROBETAINE ANTIPORTER"/>
    <property type="match status" value="1"/>
</dbReference>